<organism evidence="1 3">
    <name type="scientific">Didymodactylos carnosus</name>
    <dbReference type="NCBI Taxonomy" id="1234261"/>
    <lineage>
        <taxon>Eukaryota</taxon>
        <taxon>Metazoa</taxon>
        <taxon>Spiralia</taxon>
        <taxon>Gnathifera</taxon>
        <taxon>Rotifera</taxon>
        <taxon>Eurotatoria</taxon>
        <taxon>Bdelloidea</taxon>
        <taxon>Philodinida</taxon>
        <taxon>Philodinidae</taxon>
        <taxon>Didymodactylos</taxon>
    </lineage>
</organism>
<dbReference type="AlphaFoldDB" id="A0A8S2FRA1"/>
<protein>
    <submittedName>
        <fullName evidence="1">Uncharacterized protein</fullName>
    </submittedName>
</protein>
<evidence type="ECO:0000313" key="3">
    <source>
        <dbReference type="Proteomes" id="UP000677228"/>
    </source>
</evidence>
<dbReference type="Proteomes" id="UP000677228">
    <property type="component" value="Unassembled WGS sequence"/>
</dbReference>
<reference evidence="1" key="1">
    <citation type="submission" date="2021-02" db="EMBL/GenBank/DDBJ databases">
        <authorList>
            <person name="Nowell W R."/>
        </authorList>
    </citation>
    <scope>NUCLEOTIDE SEQUENCE</scope>
</reference>
<sequence>MENARRTLIDTYLLEAADYGYNENTYSEENNTLSIYPEYHVSRTTIRGDLELFGSIDYVAAKRAENDCVALHDGNSSAVSPLFCSITHEWMFDRPSKNDPIFWVIYLDSAPRASRYHDTGYYASEIINATNTIIGILIDWINGKEAEQTGKGRTQSAA</sequence>
<dbReference type="Proteomes" id="UP000682733">
    <property type="component" value="Unassembled WGS sequence"/>
</dbReference>
<feature type="non-terminal residue" evidence="1">
    <location>
        <position position="1"/>
    </location>
</feature>
<evidence type="ECO:0000313" key="1">
    <source>
        <dbReference type="EMBL" id="CAF1526919.1"/>
    </source>
</evidence>
<evidence type="ECO:0000313" key="2">
    <source>
        <dbReference type="EMBL" id="CAF4313710.1"/>
    </source>
</evidence>
<accession>A0A8S2FRA1</accession>
<comment type="caution">
    <text evidence="1">The sequence shown here is derived from an EMBL/GenBank/DDBJ whole genome shotgun (WGS) entry which is preliminary data.</text>
</comment>
<dbReference type="EMBL" id="CAJNOK010036957">
    <property type="protein sequence ID" value="CAF1526919.1"/>
    <property type="molecule type" value="Genomic_DNA"/>
</dbReference>
<gene>
    <name evidence="1" type="ORF">OVA965_LOCUS38060</name>
    <name evidence="2" type="ORF">TMI583_LOCUS39205</name>
</gene>
<name>A0A8S2FRA1_9BILA</name>
<proteinExistence type="predicted"/>
<dbReference type="EMBL" id="CAJOBA010059144">
    <property type="protein sequence ID" value="CAF4313710.1"/>
    <property type="molecule type" value="Genomic_DNA"/>
</dbReference>